<dbReference type="PANTHER" id="PTHR46426">
    <property type="entry name" value="PROTEIN DISULFIDE-ISOMERASE TMX3"/>
    <property type="match status" value="1"/>
</dbReference>
<dbReference type="PRINTS" id="PR00421">
    <property type="entry name" value="THIOREDOXIN"/>
</dbReference>
<evidence type="ECO:0000313" key="10">
    <source>
        <dbReference type="Proteomes" id="UP000039324"/>
    </source>
</evidence>
<evidence type="ECO:0000313" key="9">
    <source>
        <dbReference type="EMBL" id="CEO96697.1"/>
    </source>
</evidence>
<evidence type="ECO:0000256" key="3">
    <source>
        <dbReference type="ARBA" id="ARBA00022989"/>
    </source>
</evidence>
<accession>A0A0G4IND5</accession>
<keyword evidence="7" id="KW-0732">Signal</keyword>
<dbReference type="PROSITE" id="PS00194">
    <property type="entry name" value="THIOREDOXIN_1"/>
    <property type="match status" value="1"/>
</dbReference>
<dbReference type="Pfam" id="PF00085">
    <property type="entry name" value="Thioredoxin"/>
    <property type="match status" value="1"/>
</dbReference>
<evidence type="ECO:0000259" key="8">
    <source>
        <dbReference type="PROSITE" id="PS51352"/>
    </source>
</evidence>
<dbReference type="InterPro" id="IPR013766">
    <property type="entry name" value="Thioredoxin_domain"/>
</dbReference>
<dbReference type="InterPro" id="IPR017937">
    <property type="entry name" value="Thioredoxin_CS"/>
</dbReference>
<feature type="signal peptide" evidence="7">
    <location>
        <begin position="1"/>
        <end position="20"/>
    </location>
</feature>
<feature type="transmembrane region" description="Helical" evidence="6">
    <location>
        <begin position="361"/>
        <end position="383"/>
    </location>
</feature>
<gene>
    <name evidence="9" type="ORF">PBRA_005301</name>
</gene>
<reference evidence="9 10" key="1">
    <citation type="submission" date="2015-02" db="EMBL/GenBank/DDBJ databases">
        <authorList>
            <person name="Chooi Y.-H."/>
        </authorList>
    </citation>
    <scope>NUCLEOTIDE SEQUENCE [LARGE SCALE GENOMIC DNA]</scope>
    <source>
        <strain evidence="9">E3</strain>
    </source>
</reference>
<dbReference type="AlphaFoldDB" id="A0A0G4IND5"/>
<dbReference type="PANTHER" id="PTHR46426:SF1">
    <property type="entry name" value="PROTEIN DISULFIDE-ISOMERASE TMX3"/>
    <property type="match status" value="1"/>
</dbReference>
<proteinExistence type="predicted"/>
<sequence length="398" mass="44067">MRCPLLVGVAVAAVVAMAAGEVAVLTKDNFKPLVLDATSGVGWIVDFYAPWCGHCKKLEPELDAAAAQLRGKTEVKFGKVDCTVEKDLAKEYNIQGYPTIKFFRDGSASEYQHGRGKDDLVEFAKTMSKPAVQPLKALSSSHASDPYFVYSGDIASPAYKLFTKVARQFQARNLSFFSSESNQHPALMTRVMLGAKDISTPVDPSSALADLVAWVDGNKRPYLSELGLQNFRELVTQPVRLVMAALDPTDKGFADMKKKLHDVAVSHDGQLVFSWIDSTRWNHWLQKQFNIDGKKPAMVVYDYNSERHWPAKDGTLATAESITKFLKDVADNKIEFVGPSVYNPAYVLRQFVQNFTLTPTAALKVIGCVTAVITTVWVVIIIFKRVLPQKPKAQGKEE</sequence>
<feature type="chain" id="PRO_5005193381" description="Thioredoxin domain-containing protein" evidence="7">
    <location>
        <begin position="21"/>
        <end position="398"/>
    </location>
</feature>
<comment type="subcellular location">
    <subcellularLocation>
        <location evidence="1">Endoplasmic reticulum membrane</location>
        <topology evidence="1">Single-pass membrane protein</topology>
    </subcellularLocation>
</comment>
<dbReference type="CDD" id="cd02961">
    <property type="entry name" value="PDI_a_family"/>
    <property type="match status" value="1"/>
</dbReference>
<keyword evidence="4 6" id="KW-0472">Membrane</keyword>
<dbReference type="STRING" id="37360.A0A0G4IND5"/>
<comment type="function">
    <text evidence="5">Probable disulfide isomerase, which participates in the folding of proteins containing disulfide bonds. May act as a dithiol oxidase. Acts as a regulator of endoplasmic reticulum-mitochondria contact sites via its ability to regulate redox signals.</text>
</comment>
<evidence type="ECO:0000256" key="6">
    <source>
        <dbReference type="SAM" id="Phobius"/>
    </source>
</evidence>
<dbReference type="GO" id="GO:0005789">
    <property type="term" value="C:endoplasmic reticulum membrane"/>
    <property type="evidence" value="ECO:0007669"/>
    <property type="project" value="UniProtKB-SubCell"/>
</dbReference>
<keyword evidence="2 6" id="KW-0812">Transmembrane</keyword>
<dbReference type="InterPro" id="IPR052250">
    <property type="entry name" value="PDI_TMX3"/>
</dbReference>
<evidence type="ECO:0000256" key="5">
    <source>
        <dbReference type="ARBA" id="ARBA00045246"/>
    </source>
</evidence>
<dbReference type="InterPro" id="IPR036249">
    <property type="entry name" value="Thioredoxin-like_sf"/>
</dbReference>
<dbReference type="Pfam" id="PF13848">
    <property type="entry name" value="Thioredoxin_6"/>
    <property type="match status" value="1"/>
</dbReference>
<dbReference type="Gene3D" id="3.40.30.10">
    <property type="entry name" value="Glutaredoxin"/>
    <property type="match status" value="2"/>
</dbReference>
<evidence type="ECO:0000256" key="7">
    <source>
        <dbReference type="SAM" id="SignalP"/>
    </source>
</evidence>
<feature type="domain" description="Thioredoxin" evidence="8">
    <location>
        <begin position="5"/>
        <end position="129"/>
    </location>
</feature>
<protein>
    <recommendedName>
        <fullName evidence="8">Thioredoxin domain-containing protein</fullName>
    </recommendedName>
</protein>
<keyword evidence="10" id="KW-1185">Reference proteome</keyword>
<dbReference type="OMA" id="GIEMRNM"/>
<dbReference type="EMBL" id="CDSF01000076">
    <property type="protein sequence ID" value="CEO96697.1"/>
    <property type="molecule type" value="Genomic_DNA"/>
</dbReference>
<keyword evidence="3 6" id="KW-1133">Transmembrane helix</keyword>
<dbReference type="PROSITE" id="PS51352">
    <property type="entry name" value="THIOREDOXIN_2"/>
    <property type="match status" value="1"/>
</dbReference>
<name>A0A0G4IND5_PLABS</name>
<evidence type="ECO:0000256" key="1">
    <source>
        <dbReference type="ARBA" id="ARBA00004389"/>
    </source>
</evidence>
<dbReference type="SUPFAM" id="SSF52833">
    <property type="entry name" value="Thioredoxin-like"/>
    <property type="match status" value="2"/>
</dbReference>
<dbReference type="CDD" id="cd02982">
    <property type="entry name" value="PDI_b'_family"/>
    <property type="match status" value="1"/>
</dbReference>
<evidence type="ECO:0000256" key="4">
    <source>
        <dbReference type="ARBA" id="ARBA00023136"/>
    </source>
</evidence>
<evidence type="ECO:0000256" key="2">
    <source>
        <dbReference type="ARBA" id="ARBA00022692"/>
    </source>
</evidence>
<dbReference type="OrthoDB" id="427280at2759"/>
<dbReference type="Proteomes" id="UP000039324">
    <property type="component" value="Unassembled WGS sequence"/>
</dbReference>
<organism evidence="9 10">
    <name type="scientific">Plasmodiophora brassicae</name>
    <name type="common">Clubroot disease agent</name>
    <dbReference type="NCBI Taxonomy" id="37360"/>
    <lineage>
        <taxon>Eukaryota</taxon>
        <taxon>Sar</taxon>
        <taxon>Rhizaria</taxon>
        <taxon>Endomyxa</taxon>
        <taxon>Phytomyxea</taxon>
        <taxon>Plasmodiophorida</taxon>
        <taxon>Plasmodiophoridae</taxon>
        <taxon>Plasmodiophora</taxon>
    </lineage>
</organism>